<accession>X1HM33</accession>
<dbReference type="GO" id="GO:0016787">
    <property type="term" value="F:hydrolase activity"/>
    <property type="evidence" value="ECO:0007669"/>
    <property type="project" value="InterPro"/>
</dbReference>
<organism evidence="2">
    <name type="scientific">marine sediment metagenome</name>
    <dbReference type="NCBI Taxonomy" id="412755"/>
    <lineage>
        <taxon>unclassified sequences</taxon>
        <taxon>metagenomes</taxon>
        <taxon>ecological metagenomes</taxon>
    </lineage>
</organism>
<dbReference type="AlphaFoldDB" id="X1HM33"/>
<gene>
    <name evidence="2" type="ORF">S03H2_32301</name>
</gene>
<reference evidence="2" key="1">
    <citation type="journal article" date="2014" name="Front. Microbiol.">
        <title>High frequency of phylogenetically diverse reductive dehalogenase-homologous genes in deep subseafloor sedimentary metagenomes.</title>
        <authorList>
            <person name="Kawai M."/>
            <person name="Futagami T."/>
            <person name="Toyoda A."/>
            <person name="Takaki Y."/>
            <person name="Nishi S."/>
            <person name="Hori S."/>
            <person name="Arai W."/>
            <person name="Tsubouchi T."/>
            <person name="Morono Y."/>
            <person name="Uchiyama I."/>
            <person name="Ito T."/>
            <person name="Fujiyama A."/>
            <person name="Inagaki F."/>
            <person name="Takami H."/>
        </authorList>
    </citation>
    <scope>NUCLEOTIDE SEQUENCE</scope>
    <source>
        <strain evidence="2">Expedition CK06-06</strain>
    </source>
</reference>
<evidence type="ECO:0000259" key="1">
    <source>
        <dbReference type="Pfam" id="PF04909"/>
    </source>
</evidence>
<protein>
    <recommendedName>
        <fullName evidence="1">Amidohydrolase-related domain-containing protein</fullName>
    </recommendedName>
</protein>
<feature type="domain" description="Amidohydrolase-related" evidence="1">
    <location>
        <begin position="11"/>
        <end position="69"/>
    </location>
</feature>
<feature type="non-terminal residue" evidence="2">
    <location>
        <position position="1"/>
    </location>
</feature>
<proteinExistence type="predicted"/>
<sequence>GTPGPLLSFLHINGIIEFMVERAGSKKILFGTDLPWYSPHYAAGAILFSHITDEERHDIFHRNAERLLNKFL</sequence>
<dbReference type="Pfam" id="PF04909">
    <property type="entry name" value="Amidohydro_2"/>
    <property type="match status" value="1"/>
</dbReference>
<dbReference type="EMBL" id="BARU01019625">
    <property type="protein sequence ID" value="GAH54904.1"/>
    <property type="molecule type" value="Genomic_DNA"/>
</dbReference>
<dbReference type="InterPro" id="IPR032466">
    <property type="entry name" value="Metal_Hydrolase"/>
</dbReference>
<evidence type="ECO:0000313" key="2">
    <source>
        <dbReference type="EMBL" id="GAH54904.1"/>
    </source>
</evidence>
<name>X1HM33_9ZZZZ</name>
<comment type="caution">
    <text evidence="2">The sequence shown here is derived from an EMBL/GenBank/DDBJ whole genome shotgun (WGS) entry which is preliminary data.</text>
</comment>
<dbReference type="SUPFAM" id="SSF51556">
    <property type="entry name" value="Metallo-dependent hydrolases"/>
    <property type="match status" value="1"/>
</dbReference>
<dbReference type="InterPro" id="IPR006680">
    <property type="entry name" value="Amidohydro-rel"/>
</dbReference>
<dbReference type="Gene3D" id="3.20.20.140">
    <property type="entry name" value="Metal-dependent hydrolases"/>
    <property type="match status" value="1"/>
</dbReference>